<feature type="binding site" evidence="9">
    <location>
        <position position="305"/>
    </location>
    <ligand>
        <name>ATP</name>
        <dbReference type="ChEBI" id="CHEBI:30616"/>
    </ligand>
</feature>
<dbReference type="RefSeq" id="WP_022969242.1">
    <property type="nucleotide sequence ID" value="NZ_ATVD01000002.1"/>
</dbReference>
<dbReference type="OrthoDB" id="9763290at2"/>
<dbReference type="PATRIC" id="fig|1121015.4.peg.665"/>
<evidence type="ECO:0000256" key="4">
    <source>
        <dbReference type="ARBA" id="ARBA00022741"/>
    </source>
</evidence>
<keyword evidence="8" id="KW-0028">Amino-acid biosynthesis</keyword>
<dbReference type="InterPro" id="IPR006426">
    <property type="entry name" value="Asn_synth_AEB"/>
</dbReference>
<evidence type="ECO:0000259" key="11">
    <source>
        <dbReference type="PROSITE" id="PS51278"/>
    </source>
</evidence>
<evidence type="ECO:0000256" key="3">
    <source>
        <dbReference type="ARBA" id="ARBA00012737"/>
    </source>
</evidence>
<feature type="binding site" evidence="9">
    <location>
        <position position="105"/>
    </location>
    <ligand>
        <name>L-glutamine</name>
        <dbReference type="ChEBI" id="CHEBI:58359"/>
    </ligand>
</feature>
<proteinExistence type="inferred from homology"/>
<evidence type="ECO:0000313" key="13">
    <source>
        <dbReference type="Proteomes" id="UP000029385"/>
    </source>
</evidence>
<dbReference type="Gene3D" id="3.40.50.620">
    <property type="entry name" value="HUPs"/>
    <property type="match status" value="2"/>
</dbReference>
<organism evidence="12 13">
    <name type="scientific">Arenimonas oryziterrae DSM 21050 = YC6267</name>
    <dbReference type="NCBI Taxonomy" id="1121015"/>
    <lineage>
        <taxon>Bacteria</taxon>
        <taxon>Pseudomonadati</taxon>
        <taxon>Pseudomonadota</taxon>
        <taxon>Gammaproteobacteria</taxon>
        <taxon>Lysobacterales</taxon>
        <taxon>Lysobacteraceae</taxon>
        <taxon>Arenimonas</taxon>
    </lineage>
</organism>
<keyword evidence="4 9" id="KW-0547">Nucleotide-binding</keyword>
<dbReference type="Pfam" id="PF13522">
    <property type="entry name" value="GATase_6"/>
    <property type="match status" value="1"/>
</dbReference>
<dbReference type="STRING" id="1121015.GCA_000420545_01621"/>
<dbReference type="InterPro" id="IPR017932">
    <property type="entry name" value="GATase_2_dom"/>
</dbReference>
<keyword evidence="6 8" id="KW-0315">Glutamine amidotransferase</keyword>
<dbReference type="InterPro" id="IPR001962">
    <property type="entry name" value="Asn_synthase"/>
</dbReference>
<dbReference type="PROSITE" id="PS51278">
    <property type="entry name" value="GATASE_TYPE_2"/>
    <property type="match status" value="1"/>
</dbReference>
<dbReference type="GO" id="GO:0006529">
    <property type="term" value="P:asparagine biosynthetic process"/>
    <property type="evidence" value="ECO:0007669"/>
    <property type="project" value="UniProtKB-KW"/>
</dbReference>
<dbReference type="AlphaFoldDB" id="A0A091B0I6"/>
<evidence type="ECO:0000256" key="1">
    <source>
        <dbReference type="ARBA" id="ARBA00005187"/>
    </source>
</evidence>
<dbReference type="SUPFAM" id="SSF56235">
    <property type="entry name" value="N-terminal nucleophile aminohydrolases (Ntn hydrolases)"/>
    <property type="match status" value="1"/>
</dbReference>
<keyword evidence="5 9" id="KW-0067">ATP-binding</keyword>
<dbReference type="SUPFAM" id="SSF52402">
    <property type="entry name" value="Adenine nucleotide alpha hydrolases-like"/>
    <property type="match status" value="1"/>
</dbReference>
<comment type="catalytic activity">
    <reaction evidence="7">
        <text>L-aspartate + L-glutamine + ATP + H2O = L-asparagine + L-glutamate + AMP + diphosphate + H(+)</text>
        <dbReference type="Rhea" id="RHEA:12228"/>
        <dbReference type="ChEBI" id="CHEBI:15377"/>
        <dbReference type="ChEBI" id="CHEBI:15378"/>
        <dbReference type="ChEBI" id="CHEBI:29985"/>
        <dbReference type="ChEBI" id="CHEBI:29991"/>
        <dbReference type="ChEBI" id="CHEBI:30616"/>
        <dbReference type="ChEBI" id="CHEBI:33019"/>
        <dbReference type="ChEBI" id="CHEBI:58048"/>
        <dbReference type="ChEBI" id="CHEBI:58359"/>
        <dbReference type="ChEBI" id="CHEBI:456215"/>
        <dbReference type="EC" id="6.3.5.4"/>
    </reaction>
</comment>
<keyword evidence="13" id="KW-1185">Reference proteome</keyword>
<evidence type="ECO:0000256" key="2">
    <source>
        <dbReference type="ARBA" id="ARBA00005752"/>
    </source>
</evidence>
<dbReference type="InterPro" id="IPR014729">
    <property type="entry name" value="Rossmann-like_a/b/a_fold"/>
</dbReference>
<sequence>MCGLSGYFRAEALASAEMESVLSHMIAQLAHRGPDAEGRWCDPAAGIALGHRRLSVVDLSPAGAQPMRSHDGRFVIVYNGEIYNTQDVRTALDADAAIAWRGHSDTEVLIEAVVRWGLEATLRRLEGMFAFALWDCEAQVLHLARDRFGEKPLYYGVCGSSLVFASELKALRAYPGYRPEIDRTALGEYLRFGYVPAPRSIYRDTHKLPAGCFLSLRRDTIAADLPAPTPYWSAEAAALSARERPYRGSEDEAVEELDGLLRQVVGSRMQADVPLGALLSGGIDSSTVVALMQAQRGDRVRTFCIGSREPGFDEAEHARAVAKHLGTDHTELYVQASDGLAIVPRLPELYDEPFADSSQIPTFLVSQLARRQVTVALSGDAGDELFGGYNRYLHGERLWRRLVGIPRGLRSLGARGITAASPATLDRAFARLGRWAPGDLAAGRAGDKLHKLAGFLSADSESELHGRMLSYWPEPDAVVKNAQMPRSPAQAVLPGWRFAERAMLADTQQYLPDDILAKVDRASMGVSLEARVPFLDTRVFDLAWRLPMAMKIADGRGKQVLRRVLYRYVPPAIVDRPKQGFAVPVGQWLRAELREWAEALIAPERLQREGYFHPEPIQRCWQEHQSGKRNWDTRLWSVLMFQAWLEHQQTEARA</sequence>
<comment type="caution">
    <text evidence="12">The sequence shown here is derived from an EMBL/GenBank/DDBJ whole genome shotgun (WGS) entry which is preliminary data.</text>
</comment>
<feature type="site" description="Important for beta-aspartyl-AMP intermediate formation" evidence="10">
    <location>
        <position position="380"/>
    </location>
</feature>
<dbReference type="Proteomes" id="UP000029385">
    <property type="component" value="Unassembled WGS sequence"/>
</dbReference>
<dbReference type="PANTHER" id="PTHR43284:SF1">
    <property type="entry name" value="ASPARAGINE SYNTHETASE"/>
    <property type="match status" value="1"/>
</dbReference>
<protein>
    <recommendedName>
        <fullName evidence="3">asparagine synthase (glutamine-hydrolyzing)</fullName>
        <ecNumber evidence="3">6.3.5.4</ecNumber>
    </recommendedName>
</protein>
<gene>
    <name evidence="12" type="ORF">N789_03380</name>
</gene>
<dbReference type="GO" id="GO:0005829">
    <property type="term" value="C:cytosol"/>
    <property type="evidence" value="ECO:0007669"/>
    <property type="project" value="TreeGrafter"/>
</dbReference>
<evidence type="ECO:0000313" key="12">
    <source>
        <dbReference type="EMBL" id="KFN45077.1"/>
    </source>
</evidence>
<evidence type="ECO:0000256" key="6">
    <source>
        <dbReference type="ARBA" id="ARBA00022962"/>
    </source>
</evidence>
<dbReference type="InterPro" id="IPR051786">
    <property type="entry name" value="ASN_synthetase/amidase"/>
</dbReference>
<evidence type="ECO:0000256" key="7">
    <source>
        <dbReference type="ARBA" id="ARBA00048741"/>
    </source>
</evidence>
<dbReference type="CDD" id="cd01991">
    <property type="entry name" value="Asn_synthase_B_C"/>
    <property type="match status" value="1"/>
</dbReference>
<dbReference type="EMBL" id="AVCI01000001">
    <property type="protein sequence ID" value="KFN45077.1"/>
    <property type="molecule type" value="Genomic_DNA"/>
</dbReference>
<dbReference type="eggNOG" id="COG0367">
    <property type="taxonomic scope" value="Bacteria"/>
</dbReference>
<comment type="pathway">
    <text evidence="1">Amino-acid biosynthesis; L-asparagine biosynthesis; L-asparagine from L-aspartate (L-Gln route): step 1/1.</text>
</comment>
<feature type="binding site" evidence="9">
    <location>
        <begin position="378"/>
        <end position="379"/>
    </location>
    <ligand>
        <name>ATP</name>
        <dbReference type="ChEBI" id="CHEBI:30616"/>
    </ligand>
</feature>
<evidence type="ECO:0000256" key="8">
    <source>
        <dbReference type="PIRSR" id="PIRSR001589-1"/>
    </source>
</evidence>
<dbReference type="GO" id="GO:0004066">
    <property type="term" value="F:asparagine synthase (glutamine-hydrolyzing) activity"/>
    <property type="evidence" value="ECO:0007669"/>
    <property type="project" value="UniProtKB-EC"/>
</dbReference>
<feature type="binding site" evidence="9">
    <location>
        <position position="278"/>
    </location>
    <ligand>
        <name>ATP</name>
        <dbReference type="ChEBI" id="CHEBI:30616"/>
    </ligand>
</feature>
<feature type="domain" description="Glutamine amidotransferase type-2" evidence="11">
    <location>
        <begin position="2"/>
        <end position="219"/>
    </location>
</feature>
<feature type="active site" description="For GATase activity" evidence="8">
    <location>
        <position position="2"/>
    </location>
</feature>
<dbReference type="Pfam" id="PF00733">
    <property type="entry name" value="Asn_synthase"/>
    <property type="match status" value="1"/>
</dbReference>
<dbReference type="InterPro" id="IPR033738">
    <property type="entry name" value="AsnB_N"/>
</dbReference>
<dbReference type="Gene3D" id="3.60.20.10">
    <property type="entry name" value="Glutamine Phosphoribosylpyrophosphate, subunit 1, domain 1"/>
    <property type="match status" value="1"/>
</dbReference>
<accession>A0A091B0I6</accession>
<dbReference type="CDD" id="cd00712">
    <property type="entry name" value="AsnB"/>
    <property type="match status" value="1"/>
</dbReference>
<evidence type="ECO:0000256" key="5">
    <source>
        <dbReference type="ARBA" id="ARBA00022840"/>
    </source>
</evidence>
<dbReference type="PIRSF" id="PIRSF001589">
    <property type="entry name" value="Asn_synthetase_glu-h"/>
    <property type="match status" value="1"/>
</dbReference>
<evidence type="ECO:0000256" key="9">
    <source>
        <dbReference type="PIRSR" id="PIRSR001589-2"/>
    </source>
</evidence>
<keyword evidence="8" id="KW-0061">Asparagine biosynthesis</keyword>
<comment type="similarity">
    <text evidence="2">Belongs to the asparagine synthetase family.</text>
</comment>
<reference evidence="12 13" key="1">
    <citation type="submission" date="2013-09" db="EMBL/GenBank/DDBJ databases">
        <title>Genome sequencing of Arenimonas oryziterrae.</title>
        <authorList>
            <person name="Chen F."/>
            <person name="Wang G."/>
        </authorList>
    </citation>
    <scope>NUCLEOTIDE SEQUENCE [LARGE SCALE GENOMIC DNA]</scope>
    <source>
        <strain evidence="12 13">YC6267</strain>
    </source>
</reference>
<dbReference type="NCBIfam" id="TIGR01536">
    <property type="entry name" value="asn_synth_AEB"/>
    <property type="match status" value="1"/>
</dbReference>
<dbReference type="GO" id="GO:0005524">
    <property type="term" value="F:ATP binding"/>
    <property type="evidence" value="ECO:0007669"/>
    <property type="project" value="UniProtKB-KW"/>
</dbReference>
<evidence type="ECO:0000256" key="10">
    <source>
        <dbReference type="PIRSR" id="PIRSR001589-3"/>
    </source>
</evidence>
<name>A0A091B0I6_9GAMM</name>
<dbReference type="PANTHER" id="PTHR43284">
    <property type="entry name" value="ASPARAGINE SYNTHETASE (GLUTAMINE-HYDROLYZING)"/>
    <property type="match status" value="1"/>
</dbReference>
<dbReference type="EC" id="6.3.5.4" evidence="3"/>
<dbReference type="InterPro" id="IPR029055">
    <property type="entry name" value="Ntn_hydrolases_N"/>
</dbReference>